<keyword evidence="2" id="KW-1185">Reference proteome</keyword>
<accession>A0ABR8K8L2</accession>
<comment type="caution">
    <text evidence="1">The sequence shown here is derived from an EMBL/GenBank/DDBJ whole genome shotgun (WGS) entry which is preliminary data.</text>
</comment>
<protein>
    <submittedName>
        <fullName evidence="1">Uncharacterized protein</fullName>
    </submittedName>
</protein>
<name>A0ABR8K8L2_9NOSO</name>
<proteinExistence type="predicted"/>
<evidence type="ECO:0000313" key="1">
    <source>
        <dbReference type="EMBL" id="MBD2735151.1"/>
    </source>
</evidence>
<evidence type="ECO:0000313" key="2">
    <source>
        <dbReference type="Proteomes" id="UP000637383"/>
    </source>
</evidence>
<dbReference type="EMBL" id="JACJTU010000012">
    <property type="protein sequence ID" value="MBD2735151.1"/>
    <property type="molecule type" value="Genomic_DNA"/>
</dbReference>
<dbReference type="Proteomes" id="UP000637383">
    <property type="component" value="Unassembled WGS sequence"/>
</dbReference>
<gene>
    <name evidence="1" type="ORF">H6H03_14835</name>
</gene>
<reference evidence="1 2" key="1">
    <citation type="journal article" date="2020" name="ISME J.">
        <title>Comparative genomics reveals insights into cyanobacterial evolution and habitat adaptation.</title>
        <authorList>
            <person name="Chen M.Y."/>
            <person name="Teng W.K."/>
            <person name="Zhao L."/>
            <person name="Hu C.X."/>
            <person name="Zhou Y.K."/>
            <person name="Han B.P."/>
            <person name="Song L.R."/>
            <person name="Shu W.S."/>
        </authorList>
    </citation>
    <scope>NUCLEOTIDE SEQUENCE [LARGE SCALE GENOMIC DNA]</scope>
    <source>
        <strain evidence="1 2">FACHB-159</strain>
    </source>
</reference>
<sequence>MAKIVISTLFDSEIKTFFHKLTSGELEVILGGISPYTFHVVNITDSVAINPLGGDNTYEAINHSVSYHDNDINSIDYSGSIYNNFF</sequence>
<organism evidence="1 2">
    <name type="scientific">Nostoc paludosum FACHB-159</name>
    <dbReference type="NCBI Taxonomy" id="2692908"/>
    <lineage>
        <taxon>Bacteria</taxon>
        <taxon>Bacillati</taxon>
        <taxon>Cyanobacteriota</taxon>
        <taxon>Cyanophyceae</taxon>
        <taxon>Nostocales</taxon>
        <taxon>Nostocaceae</taxon>
        <taxon>Nostoc</taxon>
    </lineage>
</organism>